<keyword evidence="2 7" id="KW-0963">Cytoplasm</keyword>
<dbReference type="InterPro" id="IPR025249">
    <property type="entry name" value="TF_NusA_KH_1st"/>
</dbReference>
<dbReference type="Gene3D" id="3.30.300.20">
    <property type="match status" value="2"/>
</dbReference>
<keyword evidence="3 7" id="KW-0889">Transcription antitermination</keyword>
<dbReference type="PROSITE" id="PS50126">
    <property type="entry name" value="S1"/>
    <property type="match status" value="1"/>
</dbReference>
<dbReference type="Gene3D" id="1.10.150.20">
    <property type="entry name" value="5' to 3' exonuclease, C-terminal subdomain"/>
    <property type="match status" value="1"/>
</dbReference>
<dbReference type="CDD" id="cd02134">
    <property type="entry name" value="KH-II_NusA_rpt1"/>
    <property type="match status" value="1"/>
</dbReference>
<dbReference type="InterPro" id="IPR012340">
    <property type="entry name" value="NA-bd_OB-fold"/>
</dbReference>
<feature type="domain" description="S1 motif" evidence="8">
    <location>
        <begin position="139"/>
        <end position="206"/>
    </location>
</feature>
<evidence type="ECO:0000256" key="7">
    <source>
        <dbReference type="HAMAP-Rule" id="MF_00945"/>
    </source>
</evidence>
<dbReference type="FunFam" id="3.30.300.20:FF:000005">
    <property type="entry name" value="Transcription termination/antitermination protein NusA"/>
    <property type="match status" value="1"/>
</dbReference>
<dbReference type="GO" id="GO:0003723">
    <property type="term" value="F:RNA binding"/>
    <property type="evidence" value="ECO:0007669"/>
    <property type="project" value="UniProtKB-UniRule"/>
</dbReference>
<comment type="subcellular location">
    <subcellularLocation>
        <location evidence="7">Cytoplasm</location>
    </subcellularLocation>
</comment>
<dbReference type="GO" id="GO:0005829">
    <property type="term" value="C:cytosol"/>
    <property type="evidence" value="ECO:0007669"/>
    <property type="project" value="TreeGrafter"/>
</dbReference>
<dbReference type="GO" id="GO:0003700">
    <property type="term" value="F:DNA-binding transcription factor activity"/>
    <property type="evidence" value="ECO:0007669"/>
    <property type="project" value="InterPro"/>
</dbReference>
<dbReference type="Pfam" id="PF00575">
    <property type="entry name" value="S1"/>
    <property type="match status" value="1"/>
</dbReference>
<name>A0A5C0UIH0_9RICK</name>
<keyword evidence="1 7" id="KW-0806">Transcription termination</keyword>
<dbReference type="PANTHER" id="PTHR22648:SF0">
    <property type="entry name" value="TRANSCRIPTION TERMINATION_ANTITERMINATION PROTEIN NUSA"/>
    <property type="match status" value="1"/>
</dbReference>
<dbReference type="InterPro" id="IPR013735">
    <property type="entry name" value="TF_NusA_N"/>
</dbReference>
<reference evidence="9 10" key="1">
    <citation type="submission" date="2019-08" db="EMBL/GenBank/DDBJ databases">
        <title>Highly reduced genomes of protist endosymbionts show evolutionary convergence.</title>
        <authorList>
            <person name="George E."/>
            <person name="Husnik F."/>
            <person name="Tashyreva D."/>
            <person name="Prokopchuk G."/>
            <person name="Horak A."/>
            <person name="Kwong W.K."/>
            <person name="Lukes J."/>
            <person name="Keeling P.J."/>
        </authorList>
    </citation>
    <scope>NUCLEOTIDE SEQUENCE [LARGE SCALE GENOMIC DNA]</scope>
    <source>
        <strain evidence="9">1621</strain>
    </source>
</reference>
<dbReference type="NCBIfam" id="TIGR01953">
    <property type="entry name" value="NusA"/>
    <property type="match status" value="1"/>
</dbReference>
<dbReference type="GO" id="GO:0006353">
    <property type="term" value="P:DNA-templated transcription termination"/>
    <property type="evidence" value="ECO:0007669"/>
    <property type="project" value="UniProtKB-UniRule"/>
</dbReference>
<dbReference type="KEGG" id="snay:FZC37_02960"/>
<evidence type="ECO:0000259" key="8">
    <source>
        <dbReference type="PROSITE" id="PS50126"/>
    </source>
</evidence>
<comment type="similarity">
    <text evidence="7">Belongs to the NusA family.</text>
</comment>
<dbReference type="InterPro" id="IPR030842">
    <property type="entry name" value="TF_NusA_bacterial"/>
</dbReference>
<dbReference type="InterPro" id="IPR010995">
    <property type="entry name" value="DNA_repair_Rad51/TF_NusA_a-hlx"/>
</dbReference>
<dbReference type="Proteomes" id="UP000323844">
    <property type="component" value="Chromosome"/>
</dbReference>
<evidence type="ECO:0000256" key="1">
    <source>
        <dbReference type="ARBA" id="ARBA00022472"/>
    </source>
</evidence>
<proteinExistence type="inferred from homology"/>
<dbReference type="SMART" id="SM00316">
    <property type="entry name" value="S1"/>
    <property type="match status" value="1"/>
</dbReference>
<comment type="subunit">
    <text evidence="7">Monomer. Binds directly to the core enzyme of the DNA-dependent RNA polymerase and to nascent RNA.</text>
</comment>
<dbReference type="Gene3D" id="3.30.1480.10">
    <property type="entry name" value="NusA, N-terminal domain"/>
    <property type="match status" value="1"/>
</dbReference>
<evidence type="ECO:0000256" key="2">
    <source>
        <dbReference type="ARBA" id="ARBA00022490"/>
    </source>
</evidence>
<dbReference type="InterPro" id="IPR010213">
    <property type="entry name" value="TF_NusA"/>
</dbReference>
<keyword evidence="10" id="KW-1185">Reference proteome</keyword>
<dbReference type="OrthoDB" id="9807233at2"/>
<dbReference type="InterPro" id="IPR036555">
    <property type="entry name" value="NusA_N_sf"/>
</dbReference>
<keyword evidence="4 7" id="KW-0694">RNA-binding</keyword>
<dbReference type="InterPro" id="IPR003029">
    <property type="entry name" value="S1_domain"/>
</dbReference>
<dbReference type="HAMAP" id="MF_00945_B">
    <property type="entry name" value="NusA_B"/>
    <property type="match status" value="1"/>
</dbReference>
<dbReference type="PANTHER" id="PTHR22648">
    <property type="entry name" value="TRANSCRIPTION TERMINATION FACTOR NUSA"/>
    <property type="match status" value="1"/>
</dbReference>
<evidence type="ECO:0000256" key="6">
    <source>
        <dbReference type="ARBA" id="ARBA00023163"/>
    </source>
</evidence>
<dbReference type="GO" id="GO:0000166">
    <property type="term" value="F:nucleotide binding"/>
    <property type="evidence" value="ECO:0007669"/>
    <property type="project" value="InterPro"/>
</dbReference>
<organism evidence="9 10">
    <name type="scientific">Candidatus Sneabacter namystus</name>
    <dbReference type="NCBI Taxonomy" id="2601646"/>
    <lineage>
        <taxon>Bacteria</taxon>
        <taxon>Pseudomonadati</taxon>
        <taxon>Pseudomonadota</taxon>
        <taxon>Alphaproteobacteria</taxon>
        <taxon>Rickettsiales</taxon>
        <taxon>Rickettsiaceae</taxon>
        <taxon>Rickettsieae</taxon>
        <taxon>Candidatus Sneabacter</taxon>
    </lineage>
</organism>
<dbReference type="GO" id="GO:0031564">
    <property type="term" value="P:transcription antitermination"/>
    <property type="evidence" value="ECO:0007669"/>
    <property type="project" value="UniProtKB-UniRule"/>
</dbReference>
<dbReference type="SUPFAM" id="SSF69705">
    <property type="entry name" value="Transcription factor NusA, N-terminal domain"/>
    <property type="match status" value="1"/>
</dbReference>
<evidence type="ECO:0000256" key="4">
    <source>
        <dbReference type="ARBA" id="ARBA00022884"/>
    </source>
</evidence>
<evidence type="ECO:0000313" key="9">
    <source>
        <dbReference type="EMBL" id="QEK39866.1"/>
    </source>
</evidence>
<evidence type="ECO:0000256" key="5">
    <source>
        <dbReference type="ARBA" id="ARBA00023015"/>
    </source>
</evidence>
<dbReference type="CDD" id="cd04455">
    <property type="entry name" value="S1_NusA"/>
    <property type="match status" value="1"/>
</dbReference>
<dbReference type="Gene3D" id="2.40.50.140">
    <property type="entry name" value="Nucleic acid-binding proteins"/>
    <property type="match status" value="1"/>
</dbReference>
<comment type="function">
    <text evidence="7">Participates in both transcription termination and antitermination.</text>
</comment>
<dbReference type="RefSeq" id="WP_148952227.1">
    <property type="nucleotide sequence ID" value="NZ_CP043312.1"/>
</dbReference>
<dbReference type="FunFam" id="3.30.300.20:FF:000002">
    <property type="entry name" value="Transcription termination/antitermination protein NusA"/>
    <property type="match status" value="1"/>
</dbReference>
<dbReference type="Pfam" id="PF13184">
    <property type="entry name" value="KH_NusA_1st"/>
    <property type="match status" value="1"/>
</dbReference>
<dbReference type="Pfam" id="PF26594">
    <property type="entry name" value="KH_NusA_2nd"/>
    <property type="match status" value="1"/>
</dbReference>
<dbReference type="InterPro" id="IPR009019">
    <property type="entry name" value="KH_sf_prok-type"/>
</dbReference>
<keyword evidence="6 7" id="KW-0804">Transcription</keyword>
<protein>
    <recommendedName>
        <fullName evidence="7">Transcription termination/antitermination protein NusA</fullName>
    </recommendedName>
</protein>
<dbReference type="CDD" id="cd22529">
    <property type="entry name" value="KH-II_NusA_rpt2"/>
    <property type="match status" value="1"/>
</dbReference>
<dbReference type="SUPFAM" id="SSF54814">
    <property type="entry name" value="Prokaryotic type KH domain (KH-domain type II)"/>
    <property type="match status" value="2"/>
</dbReference>
<evidence type="ECO:0000313" key="10">
    <source>
        <dbReference type="Proteomes" id="UP000323844"/>
    </source>
</evidence>
<gene>
    <name evidence="7 9" type="primary">nusA</name>
    <name evidence="9" type="ORF">FZC37_02960</name>
</gene>
<keyword evidence="5 7" id="KW-0805">Transcription regulation</keyword>
<dbReference type="SUPFAM" id="SSF47794">
    <property type="entry name" value="Rad51 N-terminal domain-like"/>
    <property type="match status" value="1"/>
</dbReference>
<dbReference type="Pfam" id="PF14520">
    <property type="entry name" value="HHH_5"/>
    <property type="match status" value="1"/>
</dbReference>
<dbReference type="EMBL" id="CP043312">
    <property type="protein sequence ID" value="QEK39866.1"/>
    <property type="molecule type" value="Genomic_DNA"/>
</dbReference>
<accession>A0A5C0UIH0</accession>
<evidence type="ECO:0000256" key="3">
    <source>
        <dbReference type="ARBA" id="ARBA00022814"/>
    </source>
</evidence>
<dbReference type="InterPro" id="IPR015946">
    <property type="entry name" value="KH_dom-like_a/b"/>
</dbReference>
<dbReference type="Pfam" id="PF08529">
    <property type="entry name" value="NusA_N"/>
    <property type="match status" value="1"/>
</dbReference>
<dbReference type="InterPro" id="IPR058582">
    <property type="entry name" value="KH_NusA_2nd"/>
</dbReference>
<dbReference type="AlphaFoldDB" id="A0A5C0UIH0"/>
<sequence>MSISGEELLHVVESVAKDKGLSKDIVLQMLENAVAAAGSKKYGKFHKIQVRINKKDGVLSIYRVLTVVDTNKDDDITQISFEDARVIKPDCVIGDVIEEKLPPLDLSCEFAEIVKRAISQEFVTAEKEREYDAFHDRVGDMISGVVKSVERNGGVMVGLAAGNAEGWLARKQMLPVDNFKIGDRVKAYIYKVERRDGWAQIFLSRTDEQMLAKLFALEVPEIYDDIVQIKAIARDPGSKAKIAVYCSDDSIDAVRCCVGSRGARVQAVSHEMNGEKIDVVKWSSDLAQFVVNALSPAVVEKVVIHQSQHVVETILQEDQLSLAIGRKGQNVGLASHLVGWEIRIVTADDASAKRLAEFQSVTSIFKDVLDIDEVLAQLLISEGFDSLSALANATVEQVAGIEGLNSEIAEEVITRAVSVHKKEQIAKAEFLQSHGVDDELCNLLSMVCWEDFVRLVEYGIKTVEDLGAITDKEFQSCVINKPLDKRKVRELISHAKNTDH</sequence>
<dbReference type="SUPFAM" id="SSF50249">
    <property type="entry name" value="Nucleic acid-binding proteins"/>
    <property type="match status" value="1"/>
</dbReference>